<dbReference type="SUPFAM" id="SSF46689">
    <property type="entry name" value="Homeodomain-like"/>
    <property type="match status" value="1"/>
</dbReference>
<keyword evidence="2" id="KW-0804">Transcription</keyword>
<dbReference type="EMBL" id="MAJD01000001">
    <property type="protein sequence ID" value="OBX37966.1"/>
    <property type="molecule type" value="Genomic_DNA"/>
</dbReference>
<dbReference type="PATRIC" id="fig|2746.7.peg.2406"/>
<comment type="caution">
    <text evidence="4">The sequence shown here is derived from an EMBL/GenBank/DDBJ whole genome shotgun (WGS) entry which is preliminary data.</text>
</comment>
<dbReference type="PANTHER" id="PTHR43130">
    <property type="entry name" value="ARAC-FAMILY TRANSCRIPTIONAL REGULATOR"/>
    <property type="match status" value="1"/>
</dbReference>
<protein>
    <submittedName>
        <fullName evidence="4">HTH-type transcriptional regulator CdhR</fullName>
    </submittedName>
</protein>
<keyword evidence="1" id="KW-0805">Transcription regulation</keyword>
<dbReference type="CDD" id="cd03137">
    <property type="entry name" value="GATase1_AraC_1"/>
    <property type="match status" value="1"/>
</dbReference>
<evidence type="ECO:0000256" key="2">
    <source>
        <dbReference type="ARBA" id="ARBA00023163"/>
    </source>
</evidence>
<accession>A0A1B8P6R0</accession>
<dbReference type="InterPro" id="IPR009057">
    <property type="entry name" value="Homeodomain-like_sf"/>
</dbReference>
<evidence type="ECO:0000313" key="5">
    <source>
        <dbReference type="Proteomes" id="UP000092504"/>
    </source>
</evidence>
<dbReference type="Pfam" id="PF01965">
    <property type="entry name" value="DJ-1_PfpI"/>
    <property type="match status" value="1"/>
</dbReference>
<dbReference type="SMART" id="SM00342">
    <property type="entry name" value="HTH_ARAC"/>
    <property type="match status" value="1"/>
</dbReference>
<evidence type="ECO:0000256" key="1">
    <source>
        <dbReference type="ARBA" id="ARBA00023015"/>
    </source>
</evidence>
<dbReference type="PROSITE" id="PS01124">
    <property type="entry name" value="HTH_ARAC_FAMILY_2"/>
    <property type="match status" value="1"/>
</dbReference>
<dbReference type="InterPro" id="IPR018060">
    <property type="entry name" value="HTH_AraC"/>
</dbReference>
<dbReference type="PANTHER" id="PTHR43130:SF3">
    <property type="entry name" value="HTH-TYPE TRANSCRIPTIONAL REGULATOR RV1931C"/>
    <property type="match status" value="1"/>
</dbReference>
<dbReference type="InterPro" id="IPR002818">
    <property type="entry name" value="DJ-1/PfpI"/>
</dbReference>
<name>A0A1B8P6R0_HALEL</name>
<dbReference type="SUPFAM" id="SSF52317">
    <property type="entry name" value="Class I glutamine amidotransferase-like"/>
    <property type="match status" value="1"/>
</dbReference>
<feature type="domain" description="HTH araC/xylS-type" evidence="3">
    <location>
        <begin position="221"/>
        <end position="319"/>
    </location>
</feature>
<dbReference type="Gene3D" id="3.40.50.880">
    <property type="match status" value="1"/>
</dbReference>
<dbReference type="GO" id="GO:0043565">
    <property type="term" value="F:sequence-specific DNA binding"/>
    <property type="evidence" value="ECO:0007669"/>
    <property type="project" value="InterPro"/>
</dbReference>
<sequence>MPLEVAPSPAVGVLMLPGQVPLDLVGPLQVLHSAQRMHEDLTIRYFGPSETLDWLGPLALSGIEPLPRASQDWDLLLVPGQYRQGIDPSRQPLAVEWLREHAPAARTVMGICSGSLLLAEAGLLDGRRCTTHHTLLAQLETLAPGARVQGDCIFIEDGPVLTSAGISTGIDTMLHWLTRRFGHRLTLAVAREMVLYLRRSGHEPQLAGWLEGRNHVDERIHRLQDALSARLGERWSMADMARAAIMSERHLRRRFPAVAGMSPHDYLLRLRLQLARQLMDETPWSLARIAEEVGLGDDRQLRRAWRRFETGSPEHGASVGSQVRPDPLRCLLSQFAVPLLKAASVRAPYTRMHRLENDDPSFRAFSSKRSVT</sequence>
<dbReference type="Pfam" id="PF12833">
    <property type="entry name" value="HTH_18"/>
    <property type="match status" value="1"/>
</dbReference>
<dbReference type="Proteomes" id="UP000092504">
    <property type="component" value="Unassembled WGS sequence"/>
</dbReference>
<proteinExistence type="predicted"/>
<dbReference type="AlphaFoldDB" id="A0A1B8P6R0"/>
<evidence type="ECO:0000259" key="3">
    <source>
        <dbReference type="PROSITE" id="PS01124"/>
    </source>
</evidence>
<organism evidence="4 5">
    <name type="scientific">Halomonas elongata</name>
    <dbReference type="NCBI Taxonomy" id="2746"/>
    <lineage>
        <taxon>Bacteria</taxon>
        <taxon>Pseudomonadati</taxon>
        <taxon>Pseudomonadota</taxon>
        <taxon>Gammaproteobacteria</taxon>
        <taxon>Oceanospirillales</taxon>
        <taxon>Halomonadaceae</taxon>
        <taxon>Halomonas</taxon>
    </lineage>
</organism>
<gene>
    <name evidence="4" type="primary">cdhR_7</name>
    <name evidence="4" type="ORF">A8U91_02345</name>
</gene>
<dbReference type="Gene3D" id="1.10.10.60">
    <property type="entry name" value="Homeodomain-like"/>
    <property type="match status" value="1"/>
</dbReference>
<dbReference type="InterPro" id="IPR029062">
    <property type="entry name" value="Class_I_gatase-like"/>
</dbReference>
<dbReference type="InterPro" id="IPR052158">
    <property type="entry name" value="INH-QAR"/>
</dbReference>
<evidence type="ECO:0000313" key="4">
    <source>
        <dbReference type="EMBL" id="OBX37966.1"/>
    </source>
</evidence>
<dbReference type="GO" id="GO:0003700">
    <property type="term" value="F:DNA-binding transcription factor activity"/>
    <property type="evidence" value="ECO:0007669"/>
    <property type="project" value="InterPro"/>
</dbReference>
<reference evidence="4 5" key="1">
    <citation type="submission" date="2016-06" db="EMBL/GenBank/DDBJ databases">
        <title>Genome sequence of halotolerant plant growth promoting strain of Halomonas elongata HEK1 isolated from salterns of Rann of Kutch, Gujarat, India.</title>
        <authorList>
            <person name="Gaba S."/>
            <person name="Singh R.N."/>
            <person name="Abrol S."/>
            <person name="Kaushik R."/>
            <person name="Saxena A.K."/>
        </authorList>
    </citation>
    <scope>NUCLEOTIDE SEQUENCE [LARGE SCALE GENOMIC DNA]</scope>
    <source>
        <strain evidence="4 5">HEK1</strain>
    </source>
</reference>